<dbReference type="EMBL" id="CP014782">
    <property type="protein sequence ID" value="AQS39139.1"/>
    <property type="molecule type" value="Genomic_DNA"/>
</dbReference>
<keyword evidence="1" id="KW-0732">Signal</keyword>
<reference evidence="2 3" key="1">
    <citation type="submission" date="2016-03" db="EMBL/GenBank/DDBJ databases">
        <title>Complete genome sequence of Shewanella psychrophila WP2, a deep sea bacterium isolated from west Pacific sediment.</title>
        <authorList>
            <person name="Xu G."/>
            <person name="Jian H."/>
        </authorList>
    </citation>
    <scope>NUCLEOTIDE SEQUENCE [LARGE SCALE GENOMIC DNA]</scope>
    <source>
        <strain evidence="2 3">WP2</strain>
    </source>
</reference>
<proteinExistence type="predicted"/>
<feature type="chain" id="PRO_5013068721" description="MetA-pathway of phenol degradation" evidence="1">
    <location>
        <begin position="26"/>
        <end position="265"/>
    </location>
</feature>
<dbReference type="RefSeq" id="WP_149027316.1">
    <property type="nucleotide sequence ID" value="NZ_CP014782.1"/>
</dbReference>
<feature type="signal peptide" evidence="1">
    <location>
        <begin position="1"/>
        <end position="25"/>
    </location>
</feature>
<dbReference type="OrthoDB" id="9809066at2"/>
<dbReference type="STRING" id="225848.Sps_04024"/>
<gene>
    <name evidence="2" type="ORF">Sps_04024</name>
</gene>
<evidence type="ECO:0000313" key="2">
    <source>
        <dbReference type="EMBL" id="AQS39139.1"/>
    </source>
</evidence>
<evidence type="ECO:0008006" key="4">
    <source>
        <dbReference type="Google" id="ProtNLM"/>
    </source>
</evidence>
<organism evidence="2 3">
    <name type="scientific">Shewanella psychrophila</name>
    <dbReference type="NCBI Taxonomy" id="225848"/>
    <lineage>
        <taxon>Bacteria</taxon>
        <taxon>Pseudomonadati</taxon>
        <taxon>Pseudomonadota</taxon>
        <taxon>Gammaproteobacteria</taxon>
        <taxon>Alteromonadales</taxon>
        <taxon>Shewanellaceae</taxon>
        <taxon>Shewanella</taxon>
    </lineage>
</organism>
<dbReference type="Proteomes" id="UP000189545">
    <property type="component" value="Chromosome"/>
</dbReference>
<accession>A0A1S6HUH3</accession>
<dbReference type="AlphaFoldDB" id="A0A1S6HUH3"/>
<evidence type="ECO:0000256" key="1">
    <source>
        <dbReference type="SAM" id="SignalP"/>
    </source>
</evidence>
<keyword evidence="3" id="KW-1185">Reference proteome</keyword>
<evidence type="ECO:0000313" key="3">
    <source>
        <dbReference type="Proteomes" id="UP000189545"/>
    </source>
</evidence>
<protein>
    <recommendedName>
        <fullName evidence="4">MetA-pathway of phenol degradation</fullName>
    </recommendedName>
</protein>
<sequence>MDFRKYVAITFLAMSPLVLLSPAQAEQSLEQAADDPTASLMSLQLSDWYTQSYHNLDSKSSSDSANNFVLRSAMPFKIGQQSHIMRITAPIITSSPFQDTGLSDITLFDLATFDIEWGRWAVGAVALLPTGGEHRGAEKWGAGPAIGFTVHESHLLWGLFNQNIFTLAGENNREDVNVSILQPLVSVSIGGGWSVGVSEMTATYDWEQGEWSSLPLGFKVAKLHKFGKLPVQFNAQYEYNFADNALSSPEATIRLTAKLIFPSIL</sequence>
<dbReference type="KEGG" id="spsw:Sps_04024"/>
<name>A0A1S6HUH3_9GAMM</name>